<evidence type="ECO:0000256" key="1">
    <source>
        <dbReference type="SAM" id="Phobius"/>
    </source>
</evidence>
<dbReference type="Proteomes" id="UP000178820">
    <property type="component" value="Unassembled WGS sequence"/>
</dbReference>
<feature type="transmembrane region" description="Helical" evidence="1">
    <location>
        <begin position="108"/>
        <end position="128"/>
    </location>
</feature>
<dbReference type="STRING" id="1802207.A3D44_00640"/>
<dbReference type="AlphaFoldDB" id="A0A1G2I0Z2"/>
<organism evidence="2 3">
    <name type="scientific">Candidatus Staskawiczbacteria bacterium RIFCSPHIGHO2_02_FULL_42_22</name>
    <dbReference type="NCBI Taxonomy" id="1802207"/>
    <lineage>
        <taxon>Bacteria</taxon>
        <taxon>Candidatus Staskawicziibacteriota</taxon>
    </lineage>
</organism>
<proteinExistence type="predicted"/>
<evidence type="ECO:0000313" key="3">
    <source>
        <dbReference type="Proteomes" id="UP000178820"/>
    </source>
</evidence>
<evidence type="ECO:0000313" key="2">
    <source>
        <dbReference type="EMBL" id="OGZ68435.1"/>
    </source>
</evidence>
<reference evidence="2 3" key="1">
    <citation type="journal article" date="2016" name="Nat. Commun.">
        <title>Thousands of microbial genomes shed light on interconnected biogeochemical processes in an aquifer system.</title>
        <authorList>
            <person name="Anantharaman K."/>
            <person name="Brown C.T."/>
            <person name="Hug L.A."/>
            <person name="Sharon I."/>
            <person name="Castelle C.J."/>
            <person name="Probst A.J."/>
            <person name="Thomas B.C."/>
            <person name="Singh A."/>
            <person name="Wilkins M.J."/>
            <person name="Karaoz U."/>
            <person name="Brodie E.L."/>
            <person name="Williams K.H."/>
            <person name="Hubbard S.S."/>
            <person name="Banfield J.F."/>
        </authorList>
    </citation>
    <scope>NUCLEOTIDE SEQUENCE [LARGE SCALE GENOMIC DNA]</scope>
</reference>
<accession>A0A1G2I0Z2</accession>
<protein>
    <submittedName>
        <fullName evidence="2">Uncharacterized protein</fullName>
    </submittedName>
</protein>
<dbReference type="EMBL" id="MHOT01000022">
    <property type="protein sequence ID" value="OGZ68435.1"/>
    <property type="molecule type" value="Genomic_DNA"/>
</dbReference>
<keyword evidence="1" id="KW-1133">Transmembrane helix</keyword>
<keyword evidence="1" id="KW-0812">Transmembrane</keyword>
<feature type="transmembrane region" description="Helical" evidence="1">
    <location>
        <begin position="82"/>
        <end position="102"/>
    </location>
</feature>
<keyword evidence="1" id="KW-0472">Membrane</keyword>
<feature type="transmembrane region" description="Helical" evidence="1">
    <location>
        <begin position="7"/>
        <end position="24"/>
    </location>
</feature>
<comment type="caution">
    <text evidence="2">The sequence shown here is derived from an EMBL/GenBank/DDBJ whole genome shotgun (WGS) entry which is preliminary data.</text>
</comment>
<feature type="transmembrane region" description="Helical" evidence="1">
    <location>
        <begin position="30"/>
        <end position="51"/>
    </location>
</feature>
<gene>
    <name evidence="2" type="ORF">A3D44_00640</name>
</gene>
<name>A0A1G2I0Z2_9BACT</name>
<sequence>MNSKENLLVMWLVWHFYYMPKFLFSIWKNYLYFSLDFFSAPLLLATLFSPWRKYRWTYPRGFSIGEYFNTFVSNVFSRLIGALCRLVLVVLGLAGQFLVLMLGALALVLWFALPLIWIALLIILIYGYPI</sequence>